<protein>
    <recommendedName>
        <fullName evidence="3">SAP domain-containing protein</fullName>
    </recommendedName>
</protein>
<gene>
    <name evidence="1" type="ORF">DUNSADRAFT_1556</name>
</gene>
<organism evidence="1 2">
    <name type="scientific">Dunaliella salina</name>
    <name type="common">Green alga</name>
    <name type="synonym">Protococcus salinus</name>
    <dbReference type="NCBI Taxonomy" id="3046"/>
    <lineage>
        <taxon>Eukaryota</taxon>
        <taxon>Viridiplantae</taxon>
        <taxon>Chlorophyta</taxon>
        <taxon>core chlorophytes</taxon>
        <taxon>Chlorophyceae</taxon>
        <taxon>CS clade</taxon>
        <taxon>Chlamydomonadales</taxon>
        <taxon>Dunaliellaceae</taxon>
        <taxon>Dunaliella</taxon>
    </lineage>
</organism>
<dbReference type="EMBL" id="MU070631">
    <property type="protein sequence ID" value="KAF5826988.1"/>
    <property type="molecule type" value="Genomic_DNA"/>
</dbReference>
<dbReference type="Gene3D" id="1.10.720.30">
    <property type="entry name" value="SAP domain"/>
    <property type="match status" value="1"/>
</dbReference>
<proteinExistence type="predicted"/>
<keyword evidence="2" id="KW-1185">Reference proteome</keyword>
<evidence type="ECO:0000313" key="1">
    <source>
        <dbReference type="EMBL" id="KAF5826988.1"/>
    </source>
</evidence>
<evidence type="ECO:0000313" key="2">
    <source>
        <dbReference type="Proteomes" id="UP000815325"/>
    </source>
</evidence>
<dbReference type="Proteomes" id="UP000815325">
    <property type="component" value="Unassembled WGS sequence"/>
</dbReference>
<dbReference type="InterPro" id="IPR036361">
    <property type="entry name" value="SAP_dom_sf"/>
</dbReference>
<evidence type="ECO:0008006" key="3">
    <source>
        <dbReference type="Google" id="ProtNLM"/>
    </source>
</evidence>
<name>A0ABQ7FXC9_DUNSA</name>
<comment type="caution">
    <text evidence="1">The sequence shown here is derived from an EMBL/GenBank/DDBJ whole genome shotgun (WGS) entry which is preliminary data.</text>
</comment>
<sequence>MAESSRPRSGMDLPTDITDIITDMLLEQKSLTYDELDISRDAAKCMLVGSTAFTTIGLTLYKAISPRLGQSTEEVTEVSSVPQLKGLLKAWKLPLSGSKPQLWKRIQDQVSVPEDCDDQCCPCSAATRDIVKGLGQAMVSPRQRRCLG</sequence>
<reference evidence="1" key="1">
    <citation type="submission" date="2017-08" db="EMBL/GenBank/DDBJ databases">
        <authorList>
            <person name="Polle J.E."/>
            <person name="Barry K."/>
            <person name="Cushman J."/>
            <person name="Schmutz J."/>
            <person name="Tran D."/>
            <person name="Hathwaick L.T."/>
            <person name="Yim W.C."/>
            <person name="Jenkins J."/>
            <person name="Mckie-Krisberg Z.M."/>
            <person name="Prochnik S."/>
            <person name="Lindquist E."/>
            <person name="Dockter R.B."/>
            <person name="Adam C."/>
            <person name="Molina H."/>
            <person name="Bunkerborg J."/>
            <person name="Jin E."/>
            <person name="Buchheim M."/>
            <person name="Magnuson J."/>
        </authorList>
    </citation>
    <scope>NUCLEOTIDE SEQUENCE</scope>
    <source>
        <strain evidence="1">CCAP 19/18</strain>
    </source>
</reference>
<accession>A0ABQ7FXC9</accession>
<dbReference type="SUPFAM" id="SSF68906">
    <property type="entry name" value="SAP domain"/>
    <property type="match status" value="1"/>
</dbReference>